<feature type="region of interest" description="Disordered" evidence="1">
    <location>
        <begin position="409"/>
        <end position="432"/>
    </location>
</feature>
<feature type="compositionally biased region" description="Gly residues" evidence="1">
    <location>
        <begin position="414"/>
        <end position="426"/>
    </location>
</feature>
<keyword evidence="4" id="KW-1185">Reference proteome</keyword>
<sequence>MMSIGGWNQPSGEGRWDFFVSYTARDRSWAEWIAWQLESADFRVLVQAWDMVAGSNWTATMQDGIRYSTRTLAVCSNAYLESVFGEQEWQAAFAADPTGADRRLLPVRIEACPRPGVLNQRVSVDLFSLSPQDARDALLQAVREAIAGRAKPPAEPRFPGGGPMPPRAPATSAAPTFPGHSDSVAAGPTITAPSGRAAPGAEVGECRALLIGVAGYEDDALPARPELTPQLDAVAEALEGVGYRAEVHDRSRLGGSAVKTAIHSFLRDAGPADTLLLLLAGHGVHHDGRDFLVPADADTGYQPFWDVCVRLDWSETISRSPARRVLVLVDAADDLDEALRVTLTEDGWSEGRLSPGDGTDHAYLVRRTRYPHAASPLLRVLTEVLGERPAPADLPALRAALRRHLTAMAPTSLGGPGGRDGSGWPGDAGDQAGPSCGTPAVAGRGEPCELRVVEHCDPARFRPFPAAPVAGASAVADHPWRRAAERHAAWTLMTDTPGAEELRTATIELAGVLGGARDRAAARLPADPWLDQQLALRLVKRVEFLARLLGTEPPPLSPAEAALLVAMPFLGEAVGAILVADATVAHPGAGATADLRSGAAAALTADFASFSGRHPRLLRRIDRARRTADAAAAEAIGWWLAHRWSVWRSGSQLGPVLGELLGGLDPDLPIGEVLTGPRIIALLTALRAEPAYLNRPGRAATLRDQVTVAAATADEMTLRERFVGYLLAVAHRMALEPAALPVVVVEHLGVADAVDLAALAETIRGAQWQKRGRSGRALSARCQHQAAAAGCGPARRAQSRGPGALAA</sequence>
<dbReference type="AlphaFoldDB" id="A0A2I2KKP1"/>
<feature type="region of interest" description="Disordered" evidence="1">
    <location>
        <begin position="149"/>
        <end position="188"/>
    </location>
</feature>
<feature type="compositionally biased region" description="Low complexity" evidence="1">
    <location>
        <begin position="169"/>
        <end position="178"/>
    </location>
</feature>
<organism evidence="3 4">
    <name type="scientific">Frankia canadensis</name>
    <dbReference type="NCBI Taxonomy" id="1836972"/>
    <lineage>
        <taxon>Bacteria</taxon>
        <taxon>Bacillati</taxon>
        <taxon>Actinomycetota</taxon>
        <taxon>Actinomycetes</taxon>
        <taxon>Frankiales</taxon>
        <taxon>Frankiaceae</taxon>
        <taxon>Frankia</taxon>
    </lineage>
</organism>
<proteinExistence type="predicted"/>
<dbReference type="InterPro" id="IPR035897">
    <property type="entry name" value="Toll_tir_struct_dom_sf"/>
</dbReference>
<feature type="domain" description="TIR" evidence="2">
    <location>
        <begin position="14"/>
        <end position="146"/>
    </location>
</feature>
<dbReference type="PROSITE" id="PS50104">
    <property type="entry name" value="TIR"/>
    <property type="match status" value="1"/>
</dbReference>
<dbReference type="Pfam" id="PF24401">
    <property type="entry name" value="iHD-CE"/>
    <property type="match status" value="1"/>
</dbReference>
<dbReference type="InterPro" id="IPR056506">
    <property type="entry name" value="iHD-CE"/>
</dbReference>
<evidence type="ECO:0000259" key="2">
    <source>
        <dbReference type="PROSITE" id="PS50104"/>
    </source>
</evidence>
<evidence type="ECO:0000256" key="1">
    <source>
        <dbReference type="SAM" id="MobiDB-lite"/>
    </source>
</evidence>
<gene>
    <name evidence="3" type="ORF">FRACA_130048</name>
</gene>
<dbReference type="SUPFAM" id="SSF52129">
    <property type="entry name" value="Caspase-like"/>
    <property type="match status" value="1"/>
</dbReference>
<evidence type="ECO:0000313" key="3">
    <source>
        <dbReference type="EMBL" id="SNQ46225.1"/>
    </source>
</evidence>
<dbReference type="Gene3D" id="3.40.50.10140">
    <property type="entry name" value="Toll/interleukin-1 receptor homology (TIR) domain"/>
    <property type="match status" value="1"/>
</dbReference>
<dbReference type="GO" id="GO:0007165">
    <property type="term" value="P:signal transduction"/>
    <property type="evidence" value="ECO:0007669"/>
    <property type="project" value="InterPro"/>
</dbReference>
<reference evidence="3 4" key="1">
    <citation type="submission" date="2017-06" db="EMBL/GenBank/DDBJ databases">
        <authorList>
            <person name="Kim H.J."/>
            <person name="Triplett B.A."/>
        </authorList>
    </citation>
    <scope>NUCLEOTIDE SEQUENCE [LARGE SCALE GENOMIC DNA]</scope>
    <source>
        <strain evidence="3">FRACA_ARgP5</strain>
    </source>
</reference>
<dbReference type="Pfam" id="PF13676">
    <property type="entry name" value="TIR_2"/>
    <property type="match status" value="1"/>
</dbReference>
<dbReference type="InterPro" id="IPR000157">
    <property type="entry name" value="TIR_dom"/>
</dbReference>
<dbReference type="SUPFAM" id="SSF52200">
    <property type="entry name" value="Toll/Interleukin receptor TIR domain"/>
    <property type="match status" value="1"/>
</dbReference>
<name>A0A2I2KKP1_9ACTN</name>
<protein>
    <recommendedName>
        <fullName evidence="2">TIR domain-containing protein</fullName>
    </recommendedName>
</protein>
<dbReference type="EMBL" id="FZMO01000035">
    <property type="protein sequence ID" value="SNQ46225.1"/>
    <property type="molecule type" value="Genomic_DNA"/>
</dbReference>
<dbReference type="InterPro" id="IPR029030">
    <property type="entry name" value="Caspase-like_dom_sf"/>
</dbReference>
<dbReference type="Proteomes" id="UP000234331">
    <property type="component" value="Unassembled WGS sequence"/>
</dbReference>
<dbReference type="Gene3D" id="3.40.50.1460">
    <property type="match status" value="1"/>
</dbReference>
<evidence type="ECO:0000313" key="4">
    <source>
        <dbReference type="Proteomes" id="UP000234331"/>
    </source>
</evidence>
<accession>A0A2I2KKP1</accession>
<dbReference type="OrthoDB" id="9802640at2"/>